<dbReference type="VEuPathDB" id="MicrosporidiaDB:ECANGB1_387"/>
<evidence type="ECO:0000313" key="2">
    <source>
        <dbReference type="Proteomes" id="UP000192639"/>
    </source>
</evidence>
<accession>A0A1Y1S8U7</accession>
<reference evidence="1 2" key="1">
    <citation type="journal article" date="2017" name="Environ. Microbiol.">
        <title>Decay of the glycolytic pathway and adaptation to intranuclear parasitism within Enterocytozoonidae microsporidia.</title>
        <authorList>
            <person name="Wiredu Boakye D."/>
            <person name="Jaroenlak P."/>
            <person name="Prachumwat A."/>
            <person name="Williams T.A."/>
            <person name="Bateman K.S."/>
            <person name="Itsathitphaisarn O."/>
            <person name="Sritunyalucksana K."/>
            <person name="Paszkiewicz K.H."/>
            <person name="Moore K.A."/>
            <person name="Stentiford G.D."/>
            <person name="Williams B.A."/>
        </authorList>
    </citation>
    <scope>NUCLEOTIDE SEQUENCE [LARGE SCALE GENOMIC DNA]</scope>
    <source>
        <strain evidence="1 2">GB1</strain>
    </source>
</reference>
<proteinExistence type="predicted"/>
<dbReference type="EMBL" id="LWDP01000014">
    <property type="protein sequence ID" value="ORD94605.1"/>
    <property type="molecule type" value="Genomic_DNA"/>
</dbReference>
<protein>
    <submittedName>
        <fullName evidence="1">Uncharacterized protein</fullName>
    </submittedName>
</protein>
<dbReference type="AlphaFoldDB" id="A0A1Y1S8U7"/>
<sequence>MILPIPPYSISGNTLILSNPNTFIDSIESEFYPNTLSALHNSSRIKHLFYINKQNKTNKILINLTDREMALHRLNTGDRDDSRHCEYIGGIACSSRKYHFKDIKLIKRVKVVDFKRGLVHTLEVVESGIRIVDESAVAPNKLYHMGRICRNETPPARIECDWYDILYPSLFRMAILVVSSVCALFTFKVGM</sequence>
<keyword evidence="2" id="KW-1185">Reference proteome</keyword>
<organism evidence="1 2">
    <name type="scientific">Enterospora canceri</name>
    <dbReference type="NCBI Taxonomy" id="1081671"/>
    <lineage>
        <taxon>Eukaryota</taxon>
        <taxon>Fungi</taxon>
        <taxon>Fungi incertae sedis</taxon>
        <taxon>Microsporidia</taxon>
        <taxon>Enterocytozoonidae</taxon>
        <taxon>Enterospora</taxon>
    </lineage>
</organism>
<evidence type="ECO:0000313" key="1">
    <source>
        <dbReference type="EMBL" id="ORD94605.1"/>
    </source>
</evidence>
<gene>
    <name evidence="1" type="ORF">ECANGB1_387</name>
</gene>
<dbReference type="Proteomes" id="UP000192639">
    <property type="component" value="Unassembled WGS sequence"/>
</dbReference>
<comment type="caution">
    <text evidence="1">The sequence shown here is derived from an EMBL/GenBank/DDBJ whole genome shotgun (WGS) entry which is preliminary data.</text>
</comment>
<name>A0A1Y1S8U7_9MICR</name>